<dbReference type="InterPro" id="IPR050545">
    <property type="entry name" value="Mycobact_MmpL"/>
</dbReference>
<dbReference type="eggNOG" id="arCOG02174">
    <property type="taxonomic scope" value="Archaea"/>
</dbReference>
<feature type="transmembrane region" description="Helical" evidence="6">
    <location>
        <begin position="241"/>
        <end position="263"/>
    </location>
</feature>
<evidence type="ECO:0000256" key="5">
    <source>
        <dbReference type="ARBA" id="ARBA00023136"/>
    </source>
</evidence>
<organism evidence="8 9">
    <name type="scientific">Methanocaldococcus fervens (strain DSM 4213 / JCM 15782 / AG86)</name>
    <name type="common">Methanococcus fervens</name>
    <dbReference type="NCBI Taxonomy" id="573064"/>
    <lineage>
        <taxon>Archaea</taxon>
        <taxon>Methanobacteriati</taxon>
        <taxon>Methanobacteriota</taxon>
        <taxon>Methanomada group</taxon>
        <taxon>Methanococci</taxon>
        <taxon>Methanococcales</taxon>
        <taxon>Methanocaldococcaceae</taxon>
        <taxon>Methanocaldococcus</taxon>
    </lineage>
</organism>
<evidence type="ECO:0000259" key="7">
    <source>
        <dbReference type="PROSITE" id="PS50156"/>
    </source>
</evidence>
<keyword evidence="2" id="KW-1003">Cell membrane</keyword>
<dbReference type="SUPFAM" id="SSF82866">
    <property type="entry name" value="Multidrug efflux transporter AcrB transmembrane domain"/>
    <property type="match status" value="1"/>
</dbReference>
<dbReference type="GO" id="GO:0005886">
    <property type="term" value="C:plasma membrane"/>
    <property type="evidence" value="ECO:0007669"/>
    <property type="project" value="UniProtKB-SubCell"/>
</dbReference>
<dbReference type="PROSITE" id="PS50156">
    <property type="entry name" value="SSD"/>
    <property type="match status" value="1"/>
</dbReference>
<dbReference type="STRING" id="573064.Mefer_0553"/>
<feature type="transmembrane region" description="Helical" evidence="6">
    <location>
        <begin position="20"/>
        <end position="38"/>
    </location>
</feature>
<keyword evidence="4 6" id="KW-1133">Transmembrane helix</keyword>
<gene>
    <name evidence="8" type="ordered locus">Mefer_0553</name>
</gene>
<keyword evidence="5 6" id="KW-0472">Membrane</keyword>
<evidence type="ECO:0000256" key="1">
    <source>
        <dbReference type="ARBA" id="ARBA00004651"/>
    </source>
</evidence>
<reference evidence="8" key="1">
    <citation type="submission" date="2009-08" db="EMBL/GenBank/DDBJ databases">
        <title>Complete sequence of chromosome of Methanocaldococcus fervens AG86.</title>
        <authorList>
            <consortium name="US DOE Joint Genome Institute"/>
            <person name="Lucas S."/>
            <person name="Copeland A."/>
            <person name="Lapidus A."/>
            <person name="Glavina del Rio T."/>
            <person name="Tice H."/>
            <person name="Bruce D."/>
            <person name="Goodwin L."/>
            <person name="Pitluck S."/>
            <person name="Chertkov O."/>
            <person name="Detter J.C."/>
            <person name="Han C."/>
            <person name="Tapia R."/>
            <person name="Larimer F."/>
            <person name="Land M."/>
            <person name="Hauser L."/>
            <person name="Kyrpides N."/>
            <person name="Ovchinnikova G."/>
            <person name="Lupa-Sieprawska M."/>
            <person name="Whitman W.B."/>
        </authorList>
    </citation>
    <scope>NUCLEOTIDE SEQUENCE [LARGE SCALE GENOMIC DNA]</scope>
    <source>
        <strain evidence="8">AG86</strain>
    </source>
</reference>
<dbReference type="OrthoDB" id="42357at2157"/>
<dbReference type="HOGENOM" id="CLU_060248_0_0_2"/>
<dbReference type="KEGG" id="mfe:Mefer_0553"/>
<dbReference type="Proteomes" id="UP000001495">
    <property type="component" value="Chromosome"/>
</dbReference>
<dbReference type="AlphaFoldDB" id="C7P742"/>
<keyword evidence="9" id="KW-1185">Reference proteome</keyword>
<feature type="transmembrane region" description="Helical" evidence="6">
    <location>
        <begin position="270"/>
        <end position="289"/>
    </location>
</feature>
<dbReference type="Gene3D" id="1.20.1640.10">
    <property type="entry name" value="Multidrug efflux transporter AcrB transmembrane domain"/>
    <property type="match status" value="1"/>
</dbReference>
<evidence type="ECO:0000313" key="9">
    <source>
        <dbReference type="Proteomes" id="UP000001495"/>
    </source>
</evidence>
<evidence type="ECO:0000256" key="2">
    <source>
        <dbReference type="ARBA" id="ARBA00022475"/>
    </source>
</evidence>
<feature type="domain" description="SSD" evidence="7">
    <location>
        <begin position="236"/>
        <end position="366"/>
    </location>
</feature>
<evidence type="ECO:0000256" key="6">
    <source>
        <dbReference type="SAM" id="Phobius"/>
    </source>
</evidence>
<proteinExistence type="predicted"/>
<keyword evidence="3 6" id="KW-0812">Transmembrane</keyword>
<dbReference type="InterPro" id="IPR004869">
    <property type="entry name" value="MMPL_dom"/>
</dbReference>
<evidence type="ECO:0000256" key="4">
    <source>
        <dbReference type="ARBA" id="ARBA00022989"/>
    </source>
</evidence>
<sequence>MLKEILSKVGEFSAKKPMVVIGIVILLTIFAATFIPNIKKQTSYEKMLPQDLPEVQEVYEVRDEFGGTDIVTIAVKVVPSDSSDKVTDIRDPRVLRAVKMLEDNLKTVDGITSVSSPVDVLIEMNGGTVPQSIDRVKELMRYIPESQRERMFNKDYSVMVITAFTDVGADEKKCDALYNAVKERIEETPFPAGVEAVPTGSIPMSAIVGRLMDESQAVTTTVAFLAIMLIIVLHFKKITSVALLSPLIFTLIWTGGFMGLFGLPLDMATTSVGSLILGLGIDYGIYFGSRYKEEREKGKSPEEAAITTVTYAGSSVLASAATTAAGLLSLTIAPLPAMANLGKVCAVGIAFCCILTVVFLPAVLVLEDKYLLPMMARLKRRLMGQ</sequence>
<accession>C7P742</accession>
<dbReference type="Pfam" id="PF03176">
    <property type="entry name" value="MMPL"/>
    <property type="match status" value="1"/>
</dbReference>
<dbReference type="InterPro" id="IPR000731">
    <property type="entry name" value="SSD"/>
</dbReference>
<evidence type="ECO:0000256" key="3">
    <source>
        <dbReference type="ARBA" id="ARBA00022692"/>
    </source>
</evidence>
<feature type="transmembrane region" description="Helical" evidence="6">
    <location>
        <begin position="309"/>
        <end position="332"/>
    </location>
</feature>
<name>C7P742_METFA</name>
<dbReference type="EMBL" id="CP001696">
    <property type="protein sequence ID" value="ACV24374.1"/>
    <property type="molecule type" value="Genomic_DNA"/>
</dbReference>
<feature type="transmembrane region" description="Helical" evidence="6">
    <location>
        <begin position="344"/>
        <end position="366"/>
    </location>
</feature>
<dbReference type="GeneID" id="8365227"/>
<dbReference type="RefSeq" id="WP_015791111.1">
    <property type="nucleotide sequence ID" value="NC_013156.1"/>
</dbReference>
<dbReference type="PANTHER" id="PTHR33406">
    <property type="entry name" value="MEMBRANE PROTEIN MJ1562-RELATED"/>
    <property type="match status" value="1"/>
</dbReference>
<comment type="subcellular location">
    <subcellularLocation>
        <location evidence="1">Cell membrane</location>
        <topology evidence="1">Multi-pass membrane protein</topology>
    </subcellularLocation>
</comment>
<protein>
    <submittedName>
        <fullName evidence="8">Exporter of the RND superfamily protein-like protein</fullName>
    </submittedName>
</protein>
<dbReference type="PANTHER" id="PTHR33406:SF13">
    <property type="entry name" value="MEMBRANE PROTEIN YDFJ"/>
    <property type="match status" value="1"/>
</dbReference>
<evidence type="ECO:0000313" key="8">
    <source>
        <dbReference type="EMBL" id="ACV24374.1"/>
    </source>
</evidence>
<feature type="transmembrane region" description="Helical" evidence="6">
    <location>
        <begin position="217"/>
        <end position="235"/>
    </location>
</feature>